<evidence type="ECO:0000256" key="1">
    <source>
        <dbReference type="ARBA" id="ARBA00008857"/>
    </source>
</evidence>
<evidence type="ECO:0000256" key="3">
    <source>
        <dbReference type="ARBA" id="ARBA00023125"/>
    </source>
</evidence>
<sequence>MQDYRIGKLNGRFVVTWHESGHRRRFRLNAATAREAEAEARQIILDVAAPRETAKVSEIWEAYRADRQGRSIAESMLHTGKSVLPAFGHFRPEQITTQDCRDTIAAWRAGGKHDGTIWTRLNHLRIALNWAQKMRIIDRAPHIERPPQPAPKDRYLSRAELDRLVNAEAEPHVKLAIILMLTTAARITAALQLTWDRVDFARGQINLRTGEGHRKGRAVVPMNNTLRAALEDAQMGALTDYVIEWGGRPVKSIKRGFARAVENAGLSDVTPHVLRHTAAVRMAEDGTPMSEIAQYLGHTNTAITEKIYARYSPEHLRSAADSLEFSQLKIVR</sequence>
<dbReference type="CDD" id="cd00796">
    <property type="entry name" value="INT_Rci_Hp1_C"/>
    <property type="match status" value="1"/>
</dbReference>
<accession>A0ABT5TBV9</accession>
<keyword evidence="7" id="KW-1185">Reference proteome</keyword>
<dbReference type="InterPro" id="IPR010998">
    <property type="entry name" value="Integrase_recombinase_N"/>
</dbReference>
<keyword evidence="4" id="KW-0233">DNA recombination</keyword>
<dbReference type="InterPro" id="IPR050090">
    <property type="entry name" value="Tyrosine_recombinase_XerCD"/>
</dbReference>
<name>A0ABT5TBV9_9RHOB</name>
<proteinExistence type="inferred from homology"/>
<dbReference type="Gene3D" id="1.10.443.10">
    <property type="entry name" value="Intergrase catalytic core"/>
    <property type="match status" value="1"/>
</dbReference>
<evidence type="ECO:0000256" key="2">
    <source>
        <dbReference type="ARBA" id="ARBA00022908"/>
    </source>
</evidence>
<comment type="caution">
    <text evidence="6">The sequence shown here is derived from an EMBL/GenBank/DDBJ whole genome shotgun (WGS) entry which is preliminary data.</text>
</comment>
<dbReference type="Gene3D" id="1.10.150.130">
    <property type="match status" value="1"/>
</dbReference>
<dbReference type="InterPro" id="IPR013762">
    <property type="entry name" value="Integrase-like_cat_sf"/>
</dbReference>
<dbReference type="PANTHER" id="PTHR30349:SF64">
    <property type="entry name" value="PROPHAGE INTEGRASE INTD-RELATED"/>
    <property type="match status" value="1"/>
</dbReference>
<keyword evidence="2" id="KW-0229">DNA integration</keyword>
<dbReference type="PROSITE" id="PS51898">
    <property type="entry name" value="TYR_RECOMBINASE"/>
    <property type="match status" value="1"/>
</dbReference>
<keyword evidence="3" id="KW-0238">DNA-binding</keyword>
<comment type="similarity">
    <text evidence="1">Belongs to the 'phage' integrase family.</text>
</comment>
<dbReference type="InterPro" id="IPR011010">
    <property type="entry name" value="DNA_brk_join_enz"/>
</dbReference>
<dbReference type="Proteomes" id="UP001431784">
    <property type="component" value="Unassembled WGS sequence"/>
</dbReference>
<evidence type="ECO:0000259" key="5">
    <source>
        <dbReference type="PROSITE" id="PS51898"/>
    </source>
</evidence>
<feature type="domain" description="Tyr recombinase" evidence="5">
    <location>
        <begin position="151"/>
        <end position="321"/>
    </location>
</feature>
<evidence type="ECO:0000256" key="4">
    <source>
        <dbReference type="ARBA" id="ARBA00023172"/>
    </source>
</evidence>
<dbReference type="InterPro" id="IPR002104">
    <property type="entry name" value="Integrase_catalytic"/>
</dbReference>
<dbReference type="SUPFAM" id="SSF56349">
    <property type="entry name" value="DNA breaking-rejoining enzymes"/>
    <property type="match status" value="1"/>
</dbReference>
<organism evidence="6 7">
    <name type="scientific">Roseinatronobacter alkalisoli</name>
    <dbReference type="NCBI Taxonomy" id="3028235"/>
    <lineage>
        <taxon>Bacteria</taxon>
        <taxon>Pseudomonadati</taxon>
        <taxon>Pseudomonadota</taxon>
        <taxon>Alphaproteobacteria</taxon>
        <taxon>Rhodobacterales</taxon>
        <taxon>Paracoccaceae</taxon>
        <taxon>Roseinatronobacter</taxon>
    </lineage>
</organism>
<evidence type="ECO:0000313" key="7">
    <source>
        <dbReference type="Proteomes" id="UP001431784"/>
    </source>
</evidence>
<gene>
    <name evidence="6" type="ORF">PUT78_15405</name>
</gene>
<dbReference type="Pfam" id="PF00589">
    <property type="entry name" value="Phage_integrase"/>
    <property type="match status" value="1"/>
</dbReference>
<protein>
    <submittedName>
        <fullName evidence="6">Site-specific integrase</fullName>
    </submittedName>
</protein>
<reference evidence="6" key="1">
    <citation type="submission" date="2023-02" db="EMBL/GenBank/DDBJ databases">
        <title>Description of Roseinatronobacter alkalisoli sp. nov., an alkaliphilic bacerium isolated from soda soil.</title>
        <authorList>
            <person name="Wei W."/>
        </authorList>
    </citation>
    <scope>NUCLEOTIDE SEQUENCE</scope>
    <source>
        <strain evidence="6">HJB301</strain>
    </source>
</reference>
<dbReference type="EMBL" id="JAQZSM010000016">
    <property type="protein sequence ID" value="MDD7972486.1"/>
    <property type="molecule type" value="Genomic_DNA"/>
</dbReference>
<evidence type="ECO:0000313" key="6">
    <source>
        <dbReference type="EMBL" id="MDD7972486.1"/>
    </source>
</evidence>
<dbReference type="PANTHER" id="PTHR30349">
    <property type="entry name" value="PHAGE INTEGRASE-RELATED"/>
    <property type="match status" value="1"/>
</dbReference>